<evidence type="ECO:0000256" key="1">
    <source>
        <dbReference type="SAM" id="MobiDB-lite"/>
    </source>
</evidence>
<feature type="region of interest" description="Disordered" evidence="1">
    <location>
        <begin position="1"/>
        <end position="23"/>
    </location>
</feature>
<sequence>MGSKHLYLGNGEGPKKSLKISEI</sequence>
<dbReference type="EMBL" id="GGEC01091125">
    <property type="protein sequence ID" value="MBX71609.1"/>
    <property type="molecule type" value="Transcribed_RNA"/>
</dbReference>
<evidence type="ECO:0000313" key="2">
    <source>
        <dbReference type="EMBL" id="MBX71609.1"/>
    </source>
</evidence>
<dbReference type="AlphaFoldDB" id="A0A2P2QX74"/>
<protein>
    <submittedName>
        <fullName evidence="2">Uncharacterized protein</fullName>
    </submittedName>
</protein>
<reference evidence="2" key="1">
    <citation type="submission" date="2018-02" db="EMBL/GenBank/DDBJ databases">
        <title>Rhizophora mucronata_Transcriptome.</title>
        <authorList>
            <person name="Meera S.P."/>
            <person name="Sreeshan A."/>
            <person name="Augustine A."/>
        </authorList>
    </citation>
    <scope>NUCLEOTIDE SEQUENCE</scope>
    <source>
        <tissue evidence="2">Leaf</tissue>
    </source>
</reference>
<feature type="compositionally biased region" description="Basic and acidic residues" evidence="1">
    <location>
        <begin position="13"/>
        <end position="23"/>
    </location>
</feature>
<name>A0A2P2QX74_RHIMU</name>
<accession>A0A2P2QX74</accession>
<proteinExistence type="predicted"/>
<organism evidence="2">
    <name type="scientific">Rhizophora mucronata</name>
    <name type="common">Asiatic mangrove</name>
    <dbReference type="NCBI Taxonomy" id="61149"/>
    <lineage>
        <taxon>Eukaryota</taxon>
        <taxon>Viridiplantae</taxon>
        <taxon>Streptophyta</taxon>
        <taxon>Embryophyta</taxon>
        <taxon>Tracheophyta</taxon>
        <taxon>Spermatophyta</taxon>
        <taxon>Magnoliopsida</taxon>
        <taxon>eudicotyledons</taxon>
        <taxon>Gunneridae</taxon>
        <taxon>Pentapetalae</taxon>
        <taxon>rosids</taxon>
        <taxon>fabids</taxon>
        <taxon>Malpighiales</taxon>
        <taxon>Rhizophoraceae</taxon>
        <taxon>Rhizophora</taxon>
    </lineage>
</organism>